<organism evidence="1 2">
    <name type="scientific">Hygrophoropsis aurantiaca</name>
    <dbReference type="NCBI Taxonomy" id="72124"/>
    <lineage>
        <taxon>Eukaryota</taxon>
        <taxon>Fungi</taxon>
        <taxon>Dikarya</taxon>
        <taxon>Basidiomycota</taxon>
        <taxon>Agaricomycotina</taxon>
        <taxon>Agaricomycetes</taxon>
        <taxon>Agaricomycetidae</taxon>
        <taxon>Boletales</taxon>
        <taxon>Coniophorineae</taxon>
        <taxon>Hygrophoropsidaceae</taxon>
        <taxon>Hygrophoropsis</taxon>
    </lineage>
</organism>
<evidence type="ECO:0000313" key="1">
    <source>
        <dbReference type="EMBL" id="KAH7908934.1"/>
    </source>
</evidence>
<evidence type="ECO:0000313" key="2">
    <source>
        <dbReference type="Proteomes" id="UP000790377"/>
    </source>
</evidence>
<reference evidence="1" key="1">
    <citation type="journal article" date="2021" name="New Phytol.">
        <title>Evolutionary innovations through gain and loss of genes in the ectomycorrhizal Boletales.</title>
        <authorList>
            <person name="Wu G."/>
            <person name="Miyauchi S."/>
            <person name="Morin E."/>
            <person name="Kuo A."/>
            <person name="Drula E."/>
            <person name="Varga T."/>
            <person name="Kohler A."/>
            <person name="Feng B."/>
            <person name="Cao Y."/>
            <person name="Lipzen A."/>
            <person name="Daum C."/>
            <person name="Hundley H."/>
            <person name="Pangilinan J."/>
            <person name="Johnson J."/>
            <person name="Barry K."/>
            <person name="LaButti K."/>
            <person name="Ng V."/>
            <person name="Ahrendt S."/>
            <person name="Min B."/>
            <person name="Choi I.G."/>
            <person name="Park H."/>
            <person name="Plett J.M."/>
            <person name="Magnuson J."/>
            <person name="Spatafora J.W."/>
            <person name="Nagy L.G."/>
            <person name="Henrissat B."/>
            <person name="Grigoriev I.V."/>
            <person name="Yang Z.L."/>
            <person name="Xu J."/>
            <person name="Martin F.M."/>
        </authorList>
    </citation>
    <scope>NUCLEOTIDE SEQUENCE</scope>
    <source>
        <strain evidence="1">ATCC 28755</strain>
    </source>
</reference>
<dbReference type="EMBL" id="MU267789">
    <property type="protein sequence ID" value="KAH7908934.1"/>
    <property type="molecule type" value="Genomic_DNA"/>
</dbReference>
<keyword evidence="2" id="KW-1185">Reference proteome</keyword>
<comment type="caution">
    <text evidence="1">The sequence shown here is derived from an EMBL/GenBank/DDBJ whole genome shotgun (WGS) entry which is preliminary data.</text>
</comment>
<sequence length="692" mass="75414">MVKSVKEMVKDVKRRLSHHKHKHTDSATDDSSISDSVHNQTSSSSSHISFPSTPDKSYSSASHSSPRSRKISVTESRPRKLRKSFSAHSRVSSYSKHAMSIDTQASDLSTTASGTLVSADSNMSLRGRTISVDGSSSVAPGSDAGGDDRSLYTPVKQHIALAVSEETVAEIVRQPSELQSLPEDIAEVPAVFSPPSQVTESEVPDPFIIDDPEAAVSEEGSAAASQVEEIALAPESVSPTSTVPPNLNKDVPPPPDTNQSEEEVHDLYLPGLTMPTMFLPIPNTDPLTSLLTKYIFPPEQRPVRDVTGEWQQTDFHSMVMSNSWRALARMARDRLVTSNPENLSRILDLWYLRLSSLARLRLYNQTSAECTNLFAVLHAIEPPAARTWLFESVLPFELEVMYVRLKYWAGDHMGYLDALYALLRKCKAKAREARGTSIKNHDKDKGVLKERDPAVLSMWLERAARVCLIIASQLVEMKEYTAATTLLEPLCTQVPPLTDTSPSSVTSQSQSQPPSTPTPQAPLTSPYIRSAIARIHLQSGYIGRAASVDGAATPVGGAAHHFAIVAADPTAPQTLKDMNAALLASAEGEWARAAEMGRRVVEVEEDNYVAVNNLAVALLSQGKLKESIEVLESGLHASPAVICTAEPYLFNLSTLYELRSVTAQDKKRELLIQVAKWSGDGLKTTCLKMPST</sequence>
<accession>A0ACB8A5Z7</accession>
<dbReference type="Proteomes" id="UP000790377">
    <property type="component" value="Unassembled WGS sequence"/>
</dbReference>
<name>A0ACB8A5Z7_9AGAM</name>
<proteinExistence type="predicted"/>
<gene>
    <name evidence="1" type="ORF">BJ138DRAFT_1067966</name>
</gene>
<protein>
    <submittedName>
        <fullName evidence="1">Uncharacterized protein</fullName>
    </submittedName>
</protein>